<name>A0ABW1W0Q3_9GAMM</name>
<accession>A0ABW1W0Q3</accession>
<dbReference type="RefSeq" id="WP_385954943.1">
    <property type="nucleotide sequence ID" value="NZ_JBHSUB010000022.1"/>
</dbReference>
<dbReference type="InterPro" id="IPR053171">
    <property type="entry name" value="Viral_Tip_Attach_Protein"/>
</dbReference>
<reference evidence="3" key="1">
    <citation type="journal article" date="2019" name="Int. J. Syst. Evol. Microbiol.">
        <title>The Global Catalogue of Microorganisms (GCM) 10K type strain sequencing project: providing services to taxonomists for standard genome sequencing and annotation.</title>
        <authorList>
            <consortium name="The Broad Institute Genomics Platform"/>
            <consortium name="The Broad Institute Genome Sequencing Center for Infectious Disease"/>
            <person name="Wu L."/>
            <person name="Ma J."/>
        </authorList>
    </citation>
    <scope>NUCLEOTIDE SEQUENCE [LARGE SCALE GENOMIC DNA]</scope>
    <source>
        <strain evidence="3">CGMCC 1.18518</strain>
    </source>
</reference>
<proteinExistence type="predicted"/>
<keyword evidence="3" id="KW-1185">Reference proteome</keyword>
<dbReference type="EMBL" id="JBHSUB010000022">
    <property type="protein sequence ID" value="MFC6379612.1"/>
    <property type="molecule type" value="Genomic_DNA"/>
</dbReference>
<dbReference type="InterPro" id="IPR015406">
    <property type="entry name" value="GpJ_CSF"/>
</dbReference>
<evidence type="ECO:0000313" key="2">
    <source>
        <dbReference type="EMBL" id="MFC6379612.1"/>
    </source>
</evidence>
<feature type="non-terminal residue" evidence="2">
    <location>
        <position position="1"/>
    </location>
</feature>
<comment type="caution">
    <text evidence="2">The sequence shown here is derived from an EMBL/GenBank/DDBJ whole genome shotgun (WGS) entry which is preliminary data.</text>
</comment>
<dbReference type="Proteomes" id="UP001596230">
    <property type="component" value="Unassembled WGS sequence"/>
</dbReference>
<gene>
    <name evidence="2" type="ORF">ACFP9W_16290</name>
</gene>
<organism evidence="2 3">
    <name type="scientific">Tatumella terrea</name>
    <dbReference type="NCBI Taxonomy" id="419007"/>
    <lineage>
        <taxon>Bacteria</taxon>
        <taxon>Pseudomonadati</taxon>
        <taxon>Pseudomonadota</taxon>
        <taxon>Gammaproteobacteria</taxon>
        <taxon>Enterobacterales</taxon>
        <taxon>Erwiniaceae</taxon>
        <taxon>Tatumella</taxon>
    </lineage>
</organism>
<dbReference type="Pfam" id="PF09327">
    <property type="entry name" value="Phage_Tail_Tip"/>
    <property type="match status" value="1"/>
</dbReference>
<evidence type="ECO:0000313" key="3">
    <source>
        <dbReference type="Proteomes" id="UP001596230"/>
    </source>
</evidence>
<protein>
    <submittedName>
        <fullName evidence="2">DUF1983 domain-containing protein</fullName>
    </submittedName>
</protein>
<sequence length="331" mass="34845">NVVATVENKATEANASAISSLNSTVTQQGSEITSQANSITSLTTTVGNNSSAIQENSRAVATLNQTVSATWSLKVQTDSNGNKIVAGIGLSSDSDNGSQFLVQADRFAMITGTNGNITSPFAVSGGQTYIQSAMIQDASIGSAKISDLQSDNYSGGTAGWKITKDGTAEFNNVTVRGHIYASQGSIDNVTIGEDCTIEGKLSANQIDGDVSKMFYLQKGSTITIPATSIDRIIAIPTIYVFACAFVNSTTLHVTDYSCNARIQVNGNDVYTVSANSAQAYSQTAQHFDLNVQSYSFSLAAGQSCTVGYAYYQPSTNMTRLMDYLMVVASKA</sequence>
<dbReference type="PANTHER" id="PTHR36251:SF2">
    <property type="entry name" value="GIFSY-2 PROPHAGE HOST SPECIFICITY PROTEIN J, PHAGE LAMBDA"/>
    <property type="match status" value="1"/>
</dbReference>
<dbReference type="PANTHER" id="PTHR36251">
    <property type="entry name" value="FELS-1 PROPHAGE HOST SPECIFICITY PROTEIN-RELATED"/>
    <property type="match status" value="1"/>
</dbReference>
<evidence type="ECO:0000259" key="1">
    <source>
        <dbReference type="Pfam" id="PF09327"/>
    </source>
</evidence>
<feature type="domain" description="Tip attachment protein J central straight fiber" evidence="1">
    <location>
        <begin position="52"/>
        <end position="185"/>
    </location>
</feature>
<dbReference type="Gene3D" id="1.20.5.340">
    <property type="match status" value="1"/>
</dbReference>